<feature type="compositionally biased region" description="Acidic residues" evidence="6">
    <location>
        <begin position="517"/>
        <end position="528"/>
    </location>
</feature>
<evidence type="ECO:0000256" key="6">
    <source>
        <dbReference type="SAM" id="MobiDB-lite"/>
    </source>
</evidence>
<dbReference type="InterPro" id="IPR036188">
    <property type="entry name" value="FAD/NAD-bd_sf"/>
</dbReference>
<organism evidence="8 9">
    <name type="scientific">Apiospora saccharicola</name>
    <dbReference type="NCBI Taxonomy" id="335842"/>
    <lineage>
        <taxon>Eukaryota</taxon>
        <taxon>Fungi</taxon>
        <taxon>Dikarya</taxon>
        <taxon>Ascomycota</taxon>
        <taxon>Pezizomycotina</taxon>
        <taxon>Sordariomycetes</taxon>
        <taxon>Xylariomycetidae</taxon>
        <taxon>Amphisphaeriales</taxon>
        <taxon>Apiosporaceae</taxon>
        <taxon>Apiospora</taxon>
    </lineage>
</organism>
<dbReference type="PANTHER" id="PTHR23023">
    <property type="entry name" value="DIMETHYLANILINE MONOOXYGENASE"/>
    <property type="match status" value="1"/>
</dbReference>
<dbReference type="Gene3D" id="3.50.50.60">
    <property type="entry name" value="FAD/NAD(P)-binding domain"/>
    <property type="match status" value="2"/>
</dbReference>
<keyword evidence="4" id="KW-0521">NADP</keyword>
<evidence type="ECO:0000256" key="2">
    <source>
        <dbReference type="ARBA" id="ARBA00022630"/>
    </source>
</evidence>
<dbReference type="EMBL" id="JAQQWM010000006">
    <property type="protein sequence ID" value="KAK8059423.1"/>
    <property type="molecule type" value="Genomic_DNA"/>
</dbReference>
<evidence type="ECO:0000256" key="4">
    <source>
        <dbReference type="ARBA" id="ARBA00022857"/>
    </source>
</evidence>
<keyword evidence="5" id="KW-0560">Oxidoreductase</keyword>
<comment type="caution">
    <text evidence="8">The sequence shown here is derived from an EMBL/GenBank/DDBJ whole genome shotgun (WGS) entry which is preliminary data.</text>
</comment>
<dbReference type="Pfam" id="PF01266">
    <property type="entry name" value="DAO"/>
    <property type="match status" value="1"/>
</dbReference>
<evidence type="ECO:0000256" key="3">
    <source>
        <dbReference type="ARBA" id="ARBA00022827"/>
    </source>
</evidence>
<dbReference type="InterPro" id="IPR050346">
    <property type="entry name" value="FMO-like"/>
</dbReference>
<evidence type="ECO:0000259" key="7">
    <source>
        <dbReference type="Pfam" id="PF01266"/>
    </source>
</evidence>
<reference evidence="8 9" key="1">
    <citation type="submission" date="2023-01" db="EMBL/GenBank/DDBJ databases">
        <title>Analysis of 21 Apiospora genomes using comparative genomics revels a genus with tremendous synthesis potential of carbohydrate active enzymes and secondary metabolites.</title>
        <authorList>
            <person name="Sorensen T."/>
        </authorList>
    </citation>
    <scope>NUCLEOTIDE SEQUENCE [LARGE SCALE GENOMIC DNA]</scope>
    <source>
        <strain evidence="8 9">CBS 83171</strain>
    </source>
</reference>
<protein>
    <recommendedName>
        <fullName evidence="7">FAD dependent oxidoreductase domain-containing protein</fullName>
    </recommendedName>
</protein>
<dbReference type="SUPFAM" id="SSF51905">
    <property type="entry name" value="FAD/NAD(P)-binding domain"/>
    <property type="match status" value="2"/>
</dbReference>
<feature type="region of interest" description="Disordered" evidence="6">
    <location>
        <begin position="510"/>
        <end position="535"/>
    </location>
</feature>
<dbReference type="Proteomes" id="UP001446871">
    <property type="component" value="Unassembled WGS sequence"/>
</dbReference>
<keyword evidence="9" id="KW-1185">Reference proteome</keyword>
<feature type="domain" description="FAD dependent oxidoreductase" evidence="7">
    <location>
        <begin position="16"/>
        <end position="51"/>
    </location>
</feature>
<comment type="similarity">
    <text evidence="1">Belongs to the FMO family.</text>
</comment>
<dbReference type="PRINTS" id="PR00419">
    <property type="entry name" value="ADXRDTASE"/>
</dbReference>
<sequence length="550" mass="60790">MGSVTQEAQLLRDIRRVAVIGAGISGVASAAHLLRYGLDVTVFERSSIAGGVWHYDPRTAREPPYPNERPPVPANANLEPPSGTLVVVGNGTTPAEEASFDEVSIAHAPPGPCYVGLRNNVPTSLMRSTLLDWPEGSQDFVSQDHLERYIQRLAKHTGAQEKTLYDTSVESVSKPPGSPQWTLRSRTLVRLPGTPSAGENENENENDNDYKFVDQTWQFDAVVVASGHYHEPRVPDIPGLQDLKRRFPDRVMHSKRYRTPEIFRDKNVFIVGAGVSSLDIARESEATAKHIYQSSRGGKFDLPLPCCPRARNEWRGSTASSRTRVLADNTRLRNIHHVVLGTGYLSSYPFLAGPPHLQAPDIPLDQAGHQTIITADGCVTHNLHKDIFYLPDPTLAFVGVPYHISTFSLFDFQAEVVARVFAGRATLPTEAAMRREYDGRRAKMTTKTENSSKEFHSLWGRETEYIDELLGWVNGDAALLGYEGMKGVDDRWRSRREEFAKKMKEIRRWPPVAGADGDGEEDVEDDGGKDDGLVGKTADVVRASVGIASA</sequence>
<dbReference type="InterPro" id="IPR000960">
    <property type="entry name" value="Flavin_mOase"/>
</dbReference>
<evidence type="ECO:0000256" key="1">
    <source>
        <dbReference type="ARBA" id="ARBA00009183"/>
    </source>
</evidence>
<dbReference type="Pfam" id="PF00743">
    <property type="entry name" value="FMO-like"/>
    <property type="match status" value="2"/>
</dbReference>
<accession>A0ABR1UKK0</accession>
<proteinExistence type="inferred from homology"/>
<evidence type="ECO:0000313" key="8">
    <source>
        <dbReference type="EMBL" id="KAK8059423.1"/>
    </source>
</evidence>
<gene>
    <name evidence="8" type="ORF">PG996_009353</name>
</gene>
<keyword evidence="2" id="KW-0285">Flavoprotein</keyword>
<dbReference type="PIRSF" id="PIRSF000332">
    <property type="entry name" value="FMO"/>
    <property type="match status" value="1"/>
</dbReference>
<evidence type="ECO:0000256" key="5">
    <source>
        <dbReference type="ARBA" id="ARBA00023002"/>
    </source>
</evidence>
<dbReference type="InterPro" id="IPR020946">
    <property type="entry name" value="Flavin_mOase-like"/>
</dbReference>
<evidence type="ECO:0000313" key="9">
    <source>
        <dbReference type="Proteomes" id="UP001446871"/>
    </source>
</evidence>
<dbReference type="InterPro" id="IPR006076">
    <property type="entry name" value="FAD-dep_OxRdtase"/>
</dbReference>
<keyword evidence="3" id="KW-0274">FAD</keyword>
<name>A0ABR1UKK0_9PEZI</name>